<accession>A0A4V6ASF3</accession>
<feature type="region of interest" description="Disordered" evidence="1">
    <location>
        <begin position="236"/>
        <end position="293"/>
    </location>
</feature>
<evidence type="ECO:0000256" key="1">
    <source>
        <dbReference type="SAM" id="MobiDB-lite"/>
    </source>
</evidence>
<dbReference type="PANTHER" id="PTHR31025:SF19">
    <property type="entry name" value="SI:CH73-42K18.1-RELATED"/>
    <property type="match status" value="1"/>
</dbReference>
<evidence type="ECO:0000313" key="3">
    <source>
        <dbReference type="Proteomes" id="UP000298787"/>
    </source>
</evidence>
<dbReference type="Proteomes" id="UP000298787">
    <property type="component" value="Chromosome 19"/>
</dbReference>
<dbReference type="EMBL" id="CM014096">
    <property type="protein sequence ID" value="TKS88082.1"/>
    <property type="molecule type" value="Genomic_DNA"/>
</dbReference>
<feature type="compositionally biased region" description="Basic and acidic residues" evidence="1">
    <location>
        <begin position="507"/>
        <end position="516"/>
    </location>
</feature>
<evidence type="ECO:0000313" key="2">
    <source>
        <dbReference type="EMBL" id="TKS88082.1"/>
    </source>
</evidence>
<feature type="region of interest" description="Disordered" evidence="1">
    <location>
        <begin position="483"/>
        <end position="517"/>
    </location>
</feature>
<dbReference type="AlphaFoldDB" id="A0A4V6ASF3"/>
<feature type="region of interest" description="Disordered" evidence="1">
    <location>
        <begin position="1"/>
        <end position="29"/>
    </location>
</feature>
<organism evidence="2 3">
    <name type="scientific">Collichthys lucidus</name>
    <name type="common">Big head croaker</name>
    <name type="synonym">Sciaena lucida</name>
    <dbReference type="NCBI Taxonomy" id="240159"/>
    <lineage>
        <taxon>Eukaryota</taxon>
        <taxon>Metazoa</taxon>
        <taxon>Chordata</taxon>
        <taxon>Craniata</taxon>
        <taxon>Vertebrata</taxon>
        <taxon>Euteleostomi</taxon>
        <taxon>Actinopterygii</taxon>
        <taxon>Neopterygii</taxon>
        <taxon>Teleostei</taxon>
        <taxon>Neoteleostei</taxon>
        <taxon>Acanthomorphata</taxon>
        <taxon>Eupercaria</taxon>
        <taxon>Sciaenidae</taxon>
        <taxon>Collichthys</taxon>
    </lineage>
</organism>
<feature type="region of interest" description="Disordered" evidence="1">
    <location>
        <begin position="151"/>
        <end position="171"/>
    </location>
</feature>
<name>A0A4V6ASF3_COLLU</name>
<gene>
    <name evidence="2" type="ORF">D9C73_022206</name>
</gene>
<keyword evidence="3" id="KW-1185">Reference proteome</keyword>
<dbReference type="PANTHER" id="PTHR31025">
    <property type="entry name" value="SI:CH211-196P9.1-RELATED"/>
    <property type="match status" value="1"/>
</dbReference>
<proteinExistence type="predicted"/>
<protein>
    <submittedName>
        <fullName evidence="2">Uncharacterized protein</fullName>
    </submittedName>
</protein>
<reference evidence="2 3" key="1">
    <citation type="submission" date="2019-01" db="EMBL/GenBank/DDBJ databases">
        <title>Genome Assembly of Collichthys lucidus.</title>
        <authorList>
            <person name="Cai M."/>
            <person name="Xiao S."/>
        </authorList>
    </citation>
    <scope>NUCLEOTIDE SEQUENCE [LARGE SCALE GENOMIC DNA]</scope>
    <source>
        <strain evidence="2">JT15FE1705JMU</strain>
        <tissue evidence="2">Muscle</tissue>
    </source>
</reference>
<sequence>MGNDLSKAVDKPEIMQTDSAKAKSKTKHISVENQRTNVKLDGQPVIDTQHAGAGTHTYTSDQISQFKAMFSPHVPAGIIGRLKGWDFVFPFTSLMCEWMNGMWPYEGAFEREKLQMAETNVNSSVGNPSWDFRYMNECMQVQGPGLVRRLPHTANGSAPAAASPAFERQPPKHRGGFTRSLFVCELASFGCVMILVVRLPFCNAEIDEQPSTSQTKADNEFILIAAALEEERVRKAMEQRNRQRQATEETADLEKLVKVRQRQEKEESRQSSESDSEEERARPRDTMTDTSPALLLRVVIPDQPPRNLKLQSRPDSVDSLILTLKRELELDLDVDLLYEDPDFDGKLTALTDINELPQKSVVHITFSEDSSSISSTVVLSDVSSPERLSRWPPEYEKNNTHLNITRDMKHNILDNLASTIYGFKAYPNDMEIAMAAEALVAKHPCLTEAGSETGWNGWKNSIKFKMGNYRNKMRQAGCREVAVNAGKRSKSHPERESSHSNIKRPKRAEESHDVHSRRTTALQALPLYLHDVAELFRTCTDDSDEPDLGVVEKLLKSKVNGEGCAIPVQLSSEQQRLFNVENSYPHIVVAVTPDCELKHLGHMVAQCQALREAVPASQHQTVTFREELYMLSLDEHMQLPMSTFVTHQPPLPTQYGPPSELSELPPILWAKHKNDGIFASLKALVDLKVELTHHGNGMMGT</sequence>
<feature type="compositionally biased region" description="Basic and acidic residues" evidence="1">
    <location>
        <begin position="236"/>
        <end position="272"/>
    </location>
</feature>